<dbReference type="Pfam" id="PF05692">
    <property type="entry name" value="Myco_haema"/>
    <property type="match status" value="2"/>
</dbReference>
<sequence length="621" mass="68275">MKQKTKKLLQLSFSLGFLVTTALVATSCNQPKTVTPKPTNPMQPENGSGTTTPGTGETTQPGNGSGTTTSDNSEAKNQLKALIDKENDNLGLYADYSAIKSALVTAYTAAKEVDNKADATVQELTDAKSKLDTAINKANADKTAFNSENADLVTAYMALKNKLSSKETDLAKIDDSFTSIKNHLNDLYVQALSVIDKTLQSEPKPNKGDIEKLTSDITSVITNIDEEKANVTEYSKFKLFKIEGANFKGEFENASNPATTQSLVAYSQDFNYQDNNKWKFAKRTIINAVDNSKDITNVGWIYNLDTKADQSENETANYEIKFKYYGGSKAVLYFPYKLVKNEADKTKISLKYKLNNDDAASIDVSDAKVDSISIAKVDLSNLNFGDNTISFSTENGKMSPMFGNIYISINEQSLNQVRDDIFGNVKTSENPNNIIVDFAKGYGLANKSFSFSNGTQIKKFEGKMKDMGNPNTYYLLGYLGKGVTNGNNQKDNVRYYTFYVNAPKDGIYEISGIYNSGAMGQDQRGLSFWKDEYNSTEPGKFAKFDTPKSGEWNTSVDIFDKRNMVANSSSTLHLTEGLNKIIVSGKEINKEAPNLGNVTFTFKETTPTPSSSTDSVSATTR</sequence>
<dbReference type="InterPro" id="IPR008692">
    <property type="entry name" value="Hemogglutn_Mycoplasma"/>
</dbReference>
<feature type="domain" description="Haemagglutinin Mycoplasma" evidence="3">
    <location>
        <begin position="247"/>
        <end position="366"/>
    </location>
</feature>
<reference evidence="4" key="1">
    <citation type="submission" date="2021-11" db="EMBL/GenBank/DDBJ databases">
        <title>Description of Mycoplasma bradburyaesp. nov.from sea birds: a tribute to a great mycoplasmologist.</title>
        <authorList>
            <person name="Ramirez A.S."/>
            <person name="Poveda C."/>
            <person name="Suarez-Perez A."/>
            <person name="Rosales R.S."/>
            <person name="Dijkman R."/>
            <person name="Feberwee A."/>
            <person name="Spergser J."/>
            <person name="Szostak M.P."/>
            <person name="Ressel L."/>
            <person name="Calabuig P."/>
            <person name="Catania S."/>
            <person name="Gobbo F."/>
            <person name="Timofte D."/>
            <person name="Poveda J.B."/>
        </authorList>
    </citation>
    <scope>NUCLEOTIDE SEQUENCE</scope>
    <source>
        <strain evidence="4">T264</strain>
    </source>
</reference>
<feature type="region of interest" description="Disordered" evidence="1">
    <location>
        <begin position="600"/>
        <end position="621"/>
    </location>
</feature>
<dbReference type="EMBL" id="JAJHZP010000013">
    <property type="protein sequence ID" value="MDC4183465.1"/>
    <property type="molecule type" value="Genomic_DNA"/>
</dbReference>
<feature type="domain" description="Haemagglutinin Mycoplasma" evidence="3">
    <location>
        <begin position="367"/>
        <end position="602"/>
    </location>
</feature>
<evidence type="ECO:0000256" key="1">
    <source>
        <dbReference type="SAM" id="MobiDB-lite"/>
    </source>
</evidence>
<dbReference type="RefSeq" id="WP_255045594.1">
    <property type="nucleotide sequence ID" value="NZ_CP101415.1"/>
</dbReference>
<dbReference type="PROSITE" id="PS51257">
    <property type="entry name" value="PROKAR_LIPOPROTEIN"/>
    <property type="match status" value="1"/>
</dbReference>
<dbReference type="AlphaFoldDB" id="A0AAW6HNW3"/>
<feature type="region of interest" description="Disordered" evidence="1">
    <location>
        <begin position="30"/>
        <end position="74"/>
    </location>
</feature>
<dbReference type="Pfam" id="PF07554">
    <property type="entry name" value="FIVAR"/>
    <property type="match status" value="2"/>
</dbReference>
<proteinExistence type="predicted"/>
<evidence type="ECO:0000259" key="3">
    <source>
        <dbReference type="Pfam" id="PF05692"/>
    </source>
</evidence>
<evidence type="ECO:0000256" key="2">
    <source>
        <dbReference type="SAM" id="SignalP"/>
    </source>
</evidence>
<protein>
    <recommendedName>
        <fullName evidence="3">Haemagglutinin Mycoplasma domain-containing protein</fullName>
    </recommendedName>
</protein>
<name>A0AAW6HNW3_9MOLU</name>
<gene>
    <name evidence="4" type="ORF">LNO71_02265</name>
</gene>
<organism evidence="4 5">
    <name type="scientific">Mycoplasma bradburyae</name>
    <dbReference type="NCBI Taxonomy" id="2963128"/>
    <lineage>
        <taxon>Bacteria</taxon>
        <taxon>Bacillati</taxon>
        <taxon>Mycoplasmatota</taxon>
        <taxon>Mollicutes</taxon>
        <taxon>Mycoplasmataceae</taxon>
        <taxon>Mycoplasma</taxon>
    </lineage>
</organism>
<dbReference type="Proteomes" id="UP001216384">
    <property type="component" value="Unassembled WGS sequence"/>
</dbReference>
<dbReference type="Gene3D" id="2.60.120.260">
    <property type="entry name" value="Galactose-binding domain-like"/>
    <property type="match status" value="1"/>
</dbReference>
<keyword evidence="2" id="KW-0732">Signal</keyword>
<feature type="signal peptide" evidence="2">
    <location>
        <begin position="1"/>
        <end position="24"/>
    </location>
</feature>
<evidence type="ECO:0000313" key="4">
    <source>
        <dbReference type="EMBL" id="MDC4183465.1"/>
    </source>
</evidence>
<comment type="caution">
    <text evidence="4">The sequence shown here is derived from an EMBL/GenBank/DDBJ whole genome shotgun (WGS) entry which is preliminary data.</text>
</comment>
<feature type="chain" id="PRO_5043902401" description="Haemagglutinin Mycoplasma domain-containing protein" evidence="2">
    <location>
        <begin position="25"/>
        <end position="621"/>
    </location>
</feature>
<feature type="compositionally biased region" description="Polar residues" evidence="1">
    <location>
        <begin position="30"/>
        <end position="43"/>
    </location>
</feature>
<feature type="compositionally biased region" description="Low complexity" evidence="1">
    <location>
        <begin position="45"/>
        <end position="62"/>
    </location>
</feature>
<evidence type="ECO:0000313" key="5">
    <source>
        <dbReference type="Proteomes" id="UP001216384"/>
    </source>
</evidence>
<accession>A0AAW6HNW3</accession>